<evidence type="ECO:0000313" key="18">
    <source>
        <dbReference type="EMBL" id="RMJ09281.1"/>
    </source>
</evidence>
<dbReference type="InterPro" id="IPR050414">
    <property type="entry name" value="Fungal_M35_metalloproteases"/>
</dbReference>
<sequence length="349" mass="37397">MKLLAGLALASMAVAAPLVEKRAPTPLNVSLEMQGNSKIKAVITNSGKSNLKLLKSGTFLDSAAVEKAQVYSGEKSIPFDGVRVSLDTSSLEETAFERIPSGESIEVDFDIAEFHDLSAGGKFNILAEGALSFAEEDSTELIGSVPFYSNRIEAEVDGPQAFSVRTAFHQKRTQVQSDCTGDKLAITQNALSRCASMASKAQQAAASGSGDKMKEYFKSDSYETRQTVADVFGRIASECGSTNSGDSRYYCSDVYGACQSGVLAYTVPGASYMAYCDLYFQQLPATTTSCHGQDQAQTNVHEMTHLNQIKGTSDYGGYGYNFIQSLSADQNINHADTYALFANAIELGC</sequence>
<comment type="similarity">
    <text evidence="3 15">Belongs to the peptidase M35 family.</text>
</comment>
<evidence type="ECO:0000256" key="14">
    <source>
        <dbReference type="PIRSR" id="PIRSR601384-2"/>
    </source>
</evidence>
<accession>A0A3M2RVG0</accession>
<dbReference type="PANTHER" id="PTHR37016">
    <property type="match status" value="1"/>
</dbReference>
<evidence type="ECO:0000256" key="9">
    <source>
        <dbReference type="ARBA" id="ARBA00022801"/>
    </source>
</evidence>
<dbReference type="InterPro" id="IPR001384">
    <property type="entry name" value="Peptidase_M35"/>
</dbReference>
<evidence type="ECO:0000256" key="6">
    <source>
        <dbReference type="ARBA" id="ARBA00022685"/>
    </source>
</evidence>
<dbReference type="GO" id="GO:0046872">
    <property type="term" value="F:metal ion binding"/>
    <property type="evidence" value="ECO:0007669"/>
    <property type="project" value="UniProtKB-KW"/>
</dbReference>
<dbReference type="STRING" id="2010991.A0A3M2RVG0"/>
<keyword evidence="9 15" id="KW-0378">Hydrolase</keyword>
<dbReference type="SMART" id="SM01351">
    <property type="entry name" value="Aspzincin_M35"/>
    <property type="match status" value="1"/>
</dbReference>
<evidence type="ECO:0000256" key="5">
    <source>
        <dbReference type="ARBA" id="ARBA00022670"/>
    </source>
</evidence>
<comment type="cofactor">
    <cofactor evidence="14 15">
        <name>Zn(2+)</name>
        <dbReference type="ChEBI" id="CHEBI:29105"/>
    </cofactor>
    <text evidence="14 15">Binds 1 zinc ion per subunit.</text>
</comment>
<dbReference type="SUPFAM" id="SSF55486">
    <property type="entry name" value="Metalloproteases ('zincins'), catalytic domain"/>
    <property type="match status" value="1"/>
</dbReference>
<feature type="active site" evidence="13">
    <location>
        <position position="302"/>
    </location>
</feature>
<evidence type="ECO:0000256" key="2">
    <source>
        <dbReference type="ARBA" id="ARBA00004613"/>
    </source>
</evidence>
<dbReference type="CDD" id="cd11008">
    <property type="entry name" value="M35_deuterolysin_like"/>
    <property type="match status" value="1"/>
</dbReference>
<dbReference type="Gene3D" id="2.60.40.2970">
    <property type="match status" value="1"/>
</dbReference>
<keyword evidence="4 15" id="KW-0964">Secreted</keyword>
<feature type="binding site" evidence="14">
    <location>
        <position position="314"/>
    </location>
    <ligand>
        <name>Zn(2+)</name>
        <dbReference type="ChEBI" id="CHEBI:29105"/>
        <note>catalytic</note>
    </ligand>
</feature>
<evidence type="ECO:0000256" key="1">
    <source>
        <dbReference type="ARBA" id="ARBA00001187"/>
    </source>
</evidence>
<comment type="function">
    <text evidence="15">Secreted metalloproteinase that allows assimilation of proteinaceous substrates. Shows high activities on basic nuclear substrates such as histone and protamine.</text>
</comment>
<keyword evidence="19" id="KW-1185">Reference proteome</keyword>
<dbReference type="Gene3D" id="3.40.390.10">
    <property type="entry name" value="Collagenase (Catalytic Domain)"/>
    <property type="match status" value="1"/>
</dbReference>
<gene>
    <name evidence="18" type="ORF">CDV36_011104</name>
</gene>
<organism evidence="18 19">
    <name type="scientific">Fusarium kuroshium</name>
    <dbReference type="NCBI Taxonomy" id="2010991"/>
    <lineage>
        <taxon>Eukaryota</taxon>
        <taxon>Fungi</taxon>
        <taxon>Dikarya</taxon>
        <taxon>Ascomycota</taxon>
        <taxon>Pezizomycotina</taxon>
        <taxon>Sordariomycetes</taxon>
        <taxon>Hypocreomycetidae</taxon>
        <taxon>Hypocreales</taxon>
        <taxon>Nectriaceae</taxon>
        <taxon>Fusarium</taxon>
        <taxon>Fusarium solani species complex</taxon>
    </lineage>
</organism>
<evidence type="ECO:0000256" key="16">
    <source>
        <dbReference type="SAM" id="SignalP"/>
    </source>
</evidence>
<dbReference type="Proteomes" id="UP000277212">
    <property type="component" value="Unassembled WGS sequence"/>
</dbReference>
<dbReference type="InterPro" id="IPR024079">
    <property type="entry name" value="MetalloPept_cat_dom_sf"/>
</dbReference>
<evidence type="ECO:0000259" key="17">
    <source>
        <dbReference type="SMART" id="SM01351"/>
    </source>
</evidence>
<evidence type="ECO:0000256" key="11">
    <source>
        <dbReference type="ARBA" id="ARBA00023049"/>
    </source>
</evidence>
<proteinExistence type="inferred from homology"/>
<keyword evidence="8 16" id="KW-0732">Signal</keyword>
<dbReference type="EMBL" id="NKUJ01000249">
    <property type="protein sequence ID" value="RMJ09281.1"/>
    <property type="molecule type" value="Genomic_DNA"/>
</dbReference>
<name>A0A3M2RVG0_9HYPO</name>
<keyword evidence="10 14" id="KW-0862">Zinc</keyword>
<keyword evidence="11 15" id="KW-0482">Metalloprotease</keyword>
<dbReference type="EC" id="3.4.24.39" evidence="15"/>
<evidence type="ECO:0000256" key="10">
    <source>
        <dbReference type="ARBA" id="ARBA00022833"/>
    </source>
</evidence>
<evidence type="ECO:0000256" key="7">
    <source>
        <dbReference type="ARBA" id="ARBA00022723"/>
    </source>
</evidence>
<comment type="catalytic activity">
    <reaction evidence="1 15">
        <text>Preferential cleavage of bonds with hydrophobic residues in P1'. Also 3-Asn-|-Gln-4 and 8-Gly-|-Ser-9 bonds in insulin B chain.</text>
        <dbReference type="EC" id="3.4.24.39"/>
    </reaction>
</comment>
<keyword evidence="12" id="KW-0865">Zymogen</keyword>
<feature type="binding site" evidence="14">
    <location>
        <position position="305"/>
    </location>
    <ligand>
        <name>Zn(2+)</name>
        <dbReference type="ChEBI" id="CHEBI:29105"/>
        <note>catalytic</note>
    </ligand>
</feature>
<comment type="caution">
    <text evidence="18">The sequence shown here is derived from an EMBL/GenBank/DDBJ whole genome shotgun (WGS) entry which is preliminary data.</text>
</comment>
<dbReference type="PRINTS" id="PR00768">
    <property type="entry name" value="DEUTEROLYSIN"/>
</dbReference>
<keyword evidence="6 15" id="KW-0165">Cleavage on pair of basic residues</keyword>
<feature type="signal peptide" evidence="16">
    <location>
        <begin position="1"/>
        <end position="15"/>
    </location>
</feature>
<reference evidence="18 19" key="1">
    <citation type="submission" date="2017-06" db="EMBL/GenBank/DDBJ databases">
        <title>Comparative genomic analysis of Ambrosia Fusariam Clade fungi.</title>
        <authorList>
            <person name="Stajich J.E."/>
            <person name="Carrillo J."/>
            <person name="Kijimoto T."/>
            <person name="Eskalen A."/>
            <person name="O'Donnell K."/>
            <person name="Kasson M."/>
        </authorList>
    </citation>
    <scope>NUCLEOTIDE SEQUENCE [LARGE SCALE GENOMIC DNA]</scope>
    <source>
        <strain evidence="18">UCR3666</strain>
    </source>
</reference>
<protein>
    <recommendedName>
        <fullName evidence="15">Neutral protease 2</fullName>
        <ecNumber evidence="15">3.4.24.39</ecNumber>
    </recommendedName>
    <alternativeName>
        <fullName evidence="15">Deuterolysin</fullName>
    </alternativeName>
</protein>
<evidence type="ECO:0000256" key="13">
    <source>
        <dbReference type="PIRSR" id="PIRSR601384-1"/>
    </source>
</evidence>
<evidence type="ECO:0000256" key="3">
    <source>
        <dbReference type="ARBA" id="ARBA00010279"/>
    </source>
</evidence>
<evidence type="ECO:0000313" key="19">
    <source>
        <dbReference type="Proteomes" id="UP000277212"/>
    </source>
</evidence>
<keyword evidence="5 15" id="KW-0645">Protease</keyword>
<evidence type="ECO:0000256" key="15">
    <source>
        <dbReference type="RuleBase" id="RU361126"/>
    </source>
</evidence>
<evidence type="ECO:0000256" key="12">
    <source>
        <dbReference type="ARBA" id="ARBA00023145"/>
    </source>
</evidence>
<feature type="domain" description="Lysine-specific metallo-endopeptidase" evidence="17">
    <location>
        <begin position="202"/>
        <end position="343"/>
    </location>
</feature>
<feature type="binding site" evidence="14">
    <location>
        <position position="301"/>
    </location>
    <ligand>
        <name>Zn(2+)</name>
        <dbReference type="ChEBI" id="CHEBI:29105"/>
        <note>catalytic</note>
    </ligand>
</feature>
<comment type="subcellular location">
    <subcellularLocation>
        <location evidence="2 15">Secreted</location>
    </subcellularLocation>
</comment>
<dbReference type="GO" id="GO:0006508">
    <property type="term" value="P:proteolysis"/>
    <property type="evidence" value="ECO:0007669"/>
    <property type="project" value="UniProtKB-KW"/>
</dbReference>
<dbReference type="Pfam" id="PF02102">
    <property type="entry name" value="Peptidase_M35"/>
    <property type="match status" value="1"/>
</dbReference>
<feature type="chain" id="PRO_5018148765" description="Neutral protease 2" evidence="16">
    <location>
        <begin position="16"/>
        <end position="349"/>
    </location>
</feature>
<keyword evidence="7 14" id="KW-0479">Metal-binding</keyword>
<dbReference type="GO" id="GO:0004222">
    <property type="term" value="F:metalloendopeptidase activity"/>
    <property type="evidence" value="ECO:0007669"/>
    <property type="project" value="InterPro"/>
</dbReference>
<evidence type="ECO:0000256" key="4">
    <source>
        <dbReference type="ARBA" id="ARBA00022525"/>
    </source>
</evidence>
<evidence type="ECO:0000256" key="8">
    <source>
        <dbReference type="ARBA" id="ARBA00022729"/>
    </source>
</evidence>
<dbReference type="PANTHER" id="PTHR37016:SF2">
    <property type="entry name" value="NEUTRAL PROTEASE 2 HOMOLOG SNOG_02177"/>
    <property type="match status" value="1"/>
</dbReference>
<dbReference type="GO" id="GO:0005576">
    <property type="term" value="C:extracellular region"/>
    <property type="evidence" value="ECO:0007669"/>
    <property type="project" value="UniProtKB-SubCell"/>
</dbReference>
<dbReference type="InterPro" id="IPR029463">
    <property type="entry name" value="Lys_MEP"/>
</dbReference>
<dbReference type="AlphaFoldDB" id="A0A3M2RVG0"/>
<dbReference type="OrthoDB" id="412874at2759"/>